<evidence type="ECO:0000256" key="7">
    <source>
        <dbReference type="SAM" id="Phobius"/>
    </source>
</evidence>
<dbReference type="AlphaFoldDB" id="A0A166HUW7"/>
<dbReference type="PANTHER" id="PTHR34187">
    <property type="entry name" value="FGR18P"/>
    <property type="match status" value="1"/>
</dbReference>
<organism evidence="9 10">
    <name type="scientific">Athelia psychrophila</name>
    <dbReference type="NCBI Taxonomy" id="1759441"/>
    <lineage>
        <taxon>Eukaryota</taxon>
        <taxon>Fungi</taxon>
        <taxon>Dikarya</taxon>
        <taxon>Basidiomycota</taxon>
        <taxon>Agaricomycotina</taxon>
        <taxon>Agaricomycetes</taxon>
        <taxon>Agaricomycetidae</taxon>
        <taxon>Atheliales</taxon>
        <taxon>Atheliaceae</taxon>
        <taxon>Athelia</taxon>
    </lineage>
</organism>
<reference evidence="9 10" key="1">
    <citation type="journal article" date="2016" name="Mol. Biol. Evol.">
        <title>Comparative Genomics of Early-Diverging Mushroom-Forming Fungi Provides Insights into the Origins of Lignocellulose Decay Capabilities.</title>
        <authorList>
            <person name="Nagy L.G."/>
            <person name="Riley R."/>
            <person name="Tritt A."/>
            <person name="Adam C."/>
            <person name="Daum C."/>
            <person name="Floudas D."/>
            <person name="Sun H."/>
            <person name="Yadav J.S."/>
            <person name="Pangilinan J."/>
            <person name="Larsson K.H."/>
            <person name="Matsuura K."/>
            <person name="Barry K."/>
            <person name="Labutti K."/>
            <person name="Kuo R."/>
            <person name="Ohm R.A."/>
            <person name="Bhattacharya S.S."/>
            <person name="Shirouzu T."/>
            <person name="Yoshinaga Y."/>
            <person name="Martin F.M."/>
            <person name="Grigoriev I.V."/>
            <person name="Hibbett D.S."/>
        </authorList>
    </citation>
    <scope>NUCLEOTIDE SEQUENCE [LARGE SCALE GENOMIC DNA]</scope>
    <source>
        <strain evidence="9 10">CBS 109695</strain>
    </source>
</reference>
<keyword evidence="5 7" id="KW-0472">Membrane</keyword>
<dbReference type="InterPro" id="IPR052053">
    <property type="entry name" value="IM_YidH-like"/>
</dbReference>
<accession>A0A166HUW7</accession>
<feature type="compositionally biased region" description="Polar residues" evidence="6">
    <location>
        <begin position="19"/>
        <end position="32"/>
    </location>
</feature>
<feature type="compositionally biased region" description="Basic and acidic residues" evidence="6">
    <location>
        <begin position="1"/>
        <end position="13"/>
    </location>
</feature>
<dbReference type="Pfam" id="PF02656">
    <property type="entry name" value="DUF202"/>
    <property type="match status" value="1"/>
</dbReference>
<dbReference type="InterPro" id="IPR003807">
    <property type="entry name" value="DUF202"/>
</dbReference>
<evidence type="ECO:0000256" key="2">
    <source>
        <dbReference type="ARBA" id="ARBA00022475"/>
    </source>
</evidence>
<feature type="transmembrane region" description="Helical" evidence="7">
    <location>
        <begin position="175"/>
        <end position="200"/>
    </location>
</feature>
<feature type="transmembrane region" description="Helical" evidence="7">
    <location>
        <begin position="142"/>
        <end position="163"/>
    </location>
</feature>
<comment type="subcellular location">
    <subcellularLocation>
        <location evidence="1">Cell membrane</location>
        <topology evidence="1">Multi-pass membrane protein</topology>
    </subcellularLocation>
</comment>
<evidence type="ECO:0000259" key="8">
    <source>
        <dbReference type="Pfam" id="PF02656"/>
    </source>
</evidence>
<dbReference type="Proteomes" id="UP000076532">
    <property type="component" value="Unassembled WGS sequence"/>
</dbReference>
<keyword evidence="10" id="KW-1185">Reference proteome</keyword>
<feature type="region of interest" description="Disordered" evidence="6">
    <location>
        <begin position="1"/>
        <end position="112"/>
    </location>
</feature>
<proteinExistence type="predicted"/>
<protein>
    <recommendedName>
        <fullName evidence="8">DUF202 domain-containing protein</fullName>
    </recommendedName>
</protein>
<keyword evidence="4 7" id="KW-1133">Transmembrane helix</keyword>
<evidence type="ECO:0000256" key="3">
    <source>
        <dbReference type="ARBA" id="ARBA00022692"/>
    </source>
</evidence>
<sequence length="240" mass="25461">MSDSDDYHPEAPRHYGPTTADNGSNSVLTETSPLLREPPTESRPRFPSMASTLADPSTADIEKPNAPPASPVSGQSSGSQHEQDTTIDSQPASSPVSTPSRRASSTGLRKRQRRVLKRLPLSLTLENSGSVARDHLASERTFLAYVRTSLAIASTGVAVVQLFTLSPSTTPVQQFARPLGATTVALAFIFLFIGFVRFFTIQSALTKGKFPVARVTVVGMALALAAVVVVVFAVIVAVAK</sequence>
<feature type="transmembrane region" description="Helical" evidence="7">
    <location>
        <begin position="212"/>
        <end position="239"/>
    </location>
</feature>
<evidence type="ECO:0000256" key="5">
    <source>
        <dbReference type="ARBA" id="ARBA00023136"/>
    </source>
</evidence>
<evidence type="ECO:0000313" key="10">
    <source>
        <dbReference type="Proteomes" id="UP000076532"/>
    </source>
</evidence>
<gene>
    <name evidence="9" type="ORF">FIBSPDRAFT_862895</name>
</gene>
<evidence type="ECO:0000256" key="4">
    <source>
        <dbReference type="ARBA" id="ARBA00022989"/>
    </source>
</evidence>
<evidence type="ECO:0000313" key="9">
    <source>
        <dbReference type="EMBL" id="KZP19262.1"/>
    </source>
</evidence>
<feature type="compositionally biased region" description="Polar residues" evidence="6">
    <location>
        <begin position="72"/>
        <end position="107"/>
    </location>
</feature>
<keyword evidence="3 7" id="KW-0812">Transmembrane</keyword>
<evidence type="ECO:0000256" key="6">
    <source>
        <dbReference type="SAM" id="MobiDB-lite"/>
    </source>
</evidence>
<evidence type="ECO:0000256" key="1">
    <source>
        <dbReference type="ARBA" id="ARBA00004651"/>
    </source>
</evidence>
<feature type="domain" description="DUF202" evidence="8">
    <location>
        <begin position="133"/>
        <end position="203"/>
    </location>
</feature>
<dbReference type="OrthoDB" id="199599at2759"/>
<dbReference type="GO" id="GO:0005886">
    <property type="term" value="C:plasma membrane"/>
    <property type="evidence" value="ECO:0007669"/>
    <property type="project" value="UniProtKB-SubCell"/>
</dbReference>
<name>A0A166HUW7_9AGAM</name>
<dbReference type="EMBL" id="KV417565">
    <property type="protein sequence ID" value="KZP19262.1"/>
    <property type="molecule type" value="Genomic_DNA"/>
</dbReference>
<dbReference type="PANTHER" id="PTHR34187:SF2">
    <property type="entry name" value="DUF202 DOMAIN-CONTAINING PROTEIN"/>
    <property type="match status" value="1"/>
</dbReference>
<keyword evidence="2" id="KW-1003">Cell membrane</keyword>